<keyword evidence="1" id="KW-0805">Transcription regulation</keyword>
<dbReference type="PANTHER" id="PTHR43280">
    <property type="entry name" value="ARAC-FAMILY TRANSCRIPTIONAL REGULATOR"/>
    <property type="match status" value="1"/>
</dbReference>
<dbReference type="PANTHER" id="PTHR43280:SF34">
    <property type="entry name" value="ARAC-FAMILY TRANSCRIPTIONAL REGULATOR"/>
    <property type="match status" value="1"/>
</dbReference>
<evidence type="ECO:0000256" key="3">
    <source>
        <dbReference type="ARBA" id="ARBA00023163"/>
    </source>
</evidence>
<evidence type="ECO:0000256" key="2">
    <source>
        <dbReference type="ARBA" id="ARBA00023125"/>
    </source>
</evidence>
<dbReference type="Gene3D" id="1.10.10.60">
    <property type="entry name" value="Homeodomain-like"/>
    <property type="match status" value="2"/>
</dbReference>
<name>A0AA91Z1A6_NIACI</name>
<dbReference type="SUPFAM" id="SSF46689">
    <property type="entry name" value="Homeodomain-like"/>
    <property type="match status" value="2"/>
</dbReference>
<proteinExistence type="predicted"/>
<organism evidence="5 6">
    <name type="scientific">Niallia circulans</name>
    <name type="common">Bacillus circulans</name>
    <dbReference type="NCBI Taxonomy" id="1397"/>
    <lineage>
        <taxon>Bacteria</taxon>
        <taxon>Bacillati</taxon>
        <taxon>Bacillota</taxon>
        <taxon>Bacilli</taxon>
        <taxon>Bacillales</taxon>
        <taxon>Bacillaceae</taxon>
        <taxon>Niallia</taxon>
    </lineage>
</organism>
<gene>
    <name evidence="5" type="ORF">CHH57_10550</name>
</gene>
<dbReference type="GO" id="GO:0043565">
    <property type="term" value="F:sequence-specific DNA binding"/>
    <property type="evidence" value="ECO:0007669"/>
    <property type="project" value="InterPro"/>
</dbReference>
<evidence type="ECO:0000256" key="1">
    <source>
        <dbReference type="ARBA" id="ARBA00023015"/>
    </source>
</evidence>
<dbReference type="GO" id="GO:0003700">
    <property type="term" value="F:DNA-binding transcription factor activity"/>
    <property type="evidence" value="ECO:0007669"/>
    <property type="project" value="InterPro"/>
</dbReference>
<comment type="caution">
    <text evidence="5">The sequence shown here is derived from an EMBL/GenBank/DDBJ whole genome shotgun (WGS) entry which is preliminary data.</text>
</comment>
<sequence length="413" mass="47916">MQSIKQITDLEYICHLAYSMFKIPTYFFNSVGELIHKAVDSNFHHNPIYQSNMDIIIELFSKMEKQKAIPILKETAFLEKYVSLSIYSNNRFEGNIIVGPVINFRMTDETITSSLRDMDIRVAKEEMLHYYSNLPILSNLKFIKFSMMIYYMIYQKQLNILDIVQTNKEIEKENLNIEPIDNQIIESRQNKNVHTDISLEKKFLNYIKIGKKTGLLESFHAINKQGKKGILSKTSYLRSQKNIAISLITLATRAAVEGGLYQEIAYSLSDSYIIKLEELSNSRAVDQLIENALIDFAERVENSKKYKYSKPINICQTYIFNHLYENITLSELANLTGLNPNYLSNLFKKEVGISIKAFIQKTKIDEAKNLLSYSNYSLTEISTLLNFHDQSYFTRIFKQVTGITPKQYINKNC</sequence>
<accession>A0AA91Z1A6</accession>
<reference evidence="5 6" key="1">
    <citation type="submission" date="2017-07" db="EMBL/GenBank/DDBJ databases">
        <title>Isolation and whole genome analysis of endospore-forming bacteria from heroin.</title>
        <authorList>
            <person name="Kalinowski J."/>
            <person name="Ahrens B."/>
            <person name="Al-Dilaimi A."/>
            <person name="Winkler A."/>
            <person name="Wibberg D."/>
            <person name="Schleenbecker U."/>
            <person name="Ruckert C."/>
            <person name="Wolfel R."/>
            <person name="Grass G."/>
        </authorList>
    </citation>
    <scope>NUCLEOTIDE SEQUENCE [LARGE SCALE GENOMIC DNA]</scope>
    <source>
        <strain evidence="5 6">7521-2</strain>
    </source>
</reference>
<evidence type="ECO:0000313" key="5">
    <source>
        <dbReference type="EMBL" id="PAD83255.1"/>
    </source>
</evidence>
<feature type="domain" description="HTH araC/xylS-type" evidence="4">
    <location>
        <begin position="313"/>
        <end position="411"/>
    </location>
</feature>
<dbReference type="PROSITE" id="PS00041">
    <property type="entry name" value="HTH_ARAC_FAMILY_1"/>
    <property type="match status" value="1"/>
</dbReference>
<dbReference type="Pfam" id="PF12833">
    <property type="entry name" value="HTH_18"/>
    <property type="match status" value="1"/>
</dbReference>
<dbReference type="InterPro" id="IPR018062">
    <property type="entry name" value="HTH_AraC-typ_CS"/>
</dbReference>
<keyword evidence="3" id="KW-0804">Transcription</keyword>
<dbReference type="RefSeq" id="WP_095330200.1">
    <property type="nucleotide sequence ID" value="NZ_NPBQ01000064.1"/>
</dbReference>
<dbReference type="Proteomes" id="UP000216961">
    <property type="component" value="Unassembled WGS sequence"/>
</dbReference>
<dbReference type="InterPro" id="IPR009057">
    <property type="entry name" value="Homeodomain-like_sf"/>
</dbReference>
<protein>
    <submittedName>
        <fullName evidence="5">AraC family transcriptional regulator</fullName>
    </submittedName>
</protein>
<evidence type="ECO:0000313" key="6">
    <source>
        <dbReference type="Proteomes" id="UP000216961"/>
    </source>
</evidence>
<keyword evidence="2" id="KW-0238">DNA-binding</keyword>
<dbReference type="InterPro" id="IPR018060">
    <property type="entry name" value="HTH_AraC"/>
</dbReference>
<dbReference type="AlphaFoldDB" id="A0AA91Z1A6"/>
<dbReference type="SMART" id="SM00342">
    <property type="entry name" value="HTH_ARAC"/>
    <property type="match status" value="1"/>
</dbReference>
<dbReference type="EMBL" id="NPBQ01000064">
    <property type="protein sequence ID" value="PAD83255.1"/>
    <property type="molecule type" value="Genomic_DNA"/>
</dbReference>
<dbReference type="PROSITE" id="PS01124">
    <property type="entry name" value="HTH_ARAC_FAMILY_2"/>
    <property type="match status" value="1"/>
</dbReference>
<evidence type="ECO:0000259" key="4">
    <source>
        <dbReference type="PROSITE" id="PS01124"/>
    </source>
</evidence>